<dbReference type="InterPro" id="IPR050331">
    <property type="entry name" value="Zinc_finger"/>
</dbReference>
<dbReference type="EMBL" id="JAPQKH010000002">
    <property type="protein sequence ID" value="KAJ5113988.1"/>
    <property type="molecule type" value="Genomic_DNA"/>
</dbReference>
<organism evidence="11 12">
    <name type="scientific">Penicillium angulare</name>
    <dbReference type="NCBI Taxonomy" id="116970"/>
    <lineage>
        <taxon>Eukaryota</taxon>
        <taxon>Fungi</taxon>
        <taxon>Dikarya</taxon>
        <taxon>Ascomycota</taxon>
        <taxon>Pezizomycotina</taxon>
        <taxon>Eurotiomycetes</taxon>
        <taxon>Eurotiomycetidae</taxon>
        <taxon>Eurotiales</taxon>
        <taxon>Aspergillaceae</taxon>
        <taxon>Penicillium</taxon>
    </lineage>
</organism>
<keyword evidence="2" id="KW-0479">Metal-binding</keyword>
<dbReference type="InterPro" id="IPR013087">
    <property type="entry name" value="Znf_C2H2_type"/>
</dbReference>
<dbReference type="GO" id="GO:0005634">
    <property type="term" value="C:nucleus"/>
    <property type="evidence" value="ECO:0007669"/>
    <property type="project" value="UniProtKB-SubCell"/>
</dbReference>
<gene>
    <name evidence="11" type="ORF">N7456_002522</name>
</gene>
<dbReference type="Proteomes" id="UP001149165">
    <property type="component" value="Unassembled WGS sequence"/>
</dbReference>
<dbReference type="SMART" id="SM00355">
    <property type="entry name" value="ZnF_C2H2"/>
    <property type="match status" value="2"/>
</dbReference>
<feature type="domain" description="C2H2-type" evidence="10">
    <location>
        <begin position="317"/>
        <end position="345"/>
    </location>
</feature>
<feature type="domain" description="C2H2-type" evidence="10">
    <location>
        <begin position="346"/>
        <end position="370"/>
    </location>
</feature>
<keyword evidence="5" id="KW-0862">Zinc</keyword>
<dbReference type="SUPFAM" id="SSF57667">
    <property type="entry name" value="beta-beta-alpha zinc fingers"/>
    <property type="match status" value="1"/>
</dbReference>
<dbReference type="OrthoDB" id="10018191at2759"/>
<dbReference type="Pfam" id="PF00096">
    <property type="entry name" value="zf-C2H2"/>
    <property type="match status" value="2"/>
</dbReference>
<evidence type="ECO:0000256" key="8">
    <source>
        <dbReference type="ARBA" id="ARBA00023242"/>
    </source>
</evidence>
<reference evidence="11" key="1">
    <citation type="submission" date="2022-11" db="EMBL/GenBank/DDBJ databases">
        <authorList>
            <person name="Petersen C."/>
        </authorList>
    </citation>
    <scope>NUCLEOTIDE SEQUENCE</scope>
    <source>
        <strain evidence="11">IBT 30069</strain>
    </source>
</reference>
<keyword evidence="4 9" id="KW-0863">Zinc-finger</keyword>
<evidence type="ECO:0000256" key="5">
    <source>
        <dbReference type="ARBA" id="ARBA00022833"/>
    </source>
</evidence>
<keyword evidence="8" id="KW-0539">Nucleus</keyword>
<dbReference type="FunFam" id="3.30.160.60:FF:000012">
    <property type="entry name" value="RB-associated KRAB zinc finger protein-like"/>
    <property type="match status" value="1"/>
</dbReference>
<sequence length="370" mass="42296">MTANTNDLHAYYMYQYGRRPQTSLEEYFPTMENQEIDSTTIGSNCWTDEANVLLPKPQPSFNAYTAFAEGSFLLGDEFGYQGHVQCSEYEPLHFFDRHLLAFESTNVWRSETFAGQANTQYYEGGEAFSTAAFEFIAPFIGHETPASLETPGMIHSNPLSTSECFLIGCQTECQLQYDVEYPQNDPQPADWAAATSGAIPRKPMESVLNNRPESIYSFSSTPSDGVHRSSHLKLEDYGILETSESQGLSNSMSDPQYSEGVNAKKIKQLIYPTYPHCDSEELSEGESQYLSTSEERPSCEEYPNPDRSLTSDLPKKFPCRLCSRQFYRREHLRRHQSSVHMKEKSFKCEKCGKRFSRRDNMTQHHRVHLL</sequence>
<dbReference type="PROSITE" id="PS00028">
    <property type="entry name" value="ZINC_FINGER_C2H2_1"/>
    <property type="match status" value="2"/>
</dbReference>
<comment type="subcellular location">
    <subcellularLocation>
        <location evidence="1">Nucleus</location>
    </subcellularLocation>
</comment>
<dbReference type="PANTHER" id="PTHR16515">
    <property type="entry name" value="PR DOMAIN ZINC FINGER PROTEIN"/>
    <property type="match status" value="1"/>
</dbReference>
<keyword evidence="3" id="KW-0677">Repeat</keyword>
<dbReference type="PROSITE" id="PS50157">
    <property type="entry name" value="ZINC_FINGER_C2H2_2"/>
    <property type="match status" value="2"/>
</dbReference>
<keyword evidence="7" id="KW-0804">Transcription</keyword>
<dbReference type="AlphaFoldDB" id="A0A9W9G8U6"/>
<evidence type="ECO:0000259" key="10">
    <source>
        <dbReference type="PROSITE" id="PS50157"/>
    </source>
</evidence>
<evidence type="ECO:0000256" key="2">
    <source>
        <dbReference type="ARBA" id="ARBA00022723"/>
    </source>
</evidence>
<proteinExistence type="predicted"/>
<accession>A0A9W9G8U6</accession>
<evidence type="ECO:0000256" key="3">
    <source>
        <dbReference type="ARBA" id="ARBA00022737"/>
    </source>
</evidence>
<evidence type="ECO:0000256" key="9">
    <source>
        <dbReference type="PROSITE-ProRule" id="PRU00042"/>
    </source>
</evidence>
<keyword evidence="12" id="KW-1185">Reference proteome</keyword>
<reference evidence="11" key="2">
    <citation type="journal article" date="2023" name="IMA Fungus">
        <title>Comparative genomic study of the Penicillium genus elucidates a diverse pangenome and 15 lateral gene transfer events.</title>
        <authorList>
            <person name="Petersen C."/>
            <person name="Sorensen T."/>
            <person name="Nielsen M.R."/>
            <person name="Sondergaard T.E."/>
            <person name="Sorensen J.L."/>
            <person name="Fitzpatrick D.A."/>
            <person name="Frisvad J.C."/>
            <person name="Nielsen K.L."/>
        </authorList>
    </citation>
    <scope>NUCLEOTIDE SEQUENCE</scope>
    <source>
        <strain evidence="11">IBT 30069</strain>
    </source>
</reference>
<name>A0A9W9G8U6_9EURO</name>
<dbReference type="PANTHER" id="PTHR16515:SF49">
    <property type="entry name" value="GASTRULA ZINC FINGER PROTEIN XLCGF49.1-LIKE-RELATED"/>
    <property type="match status" value="1"/>
</dbReference>
<evidence type="ECO:0000313" key="11">
    <source>
        <dbReference type="EMBL" id="KAJ5113988.1"/>
    </source>
</evidence>
<dbReference type="GO" id="GO:0010468">
    <property type="term" value="P:regulation of gene expression"/>
    <property type="evidence" value="ECO:0007669"/>
    <property type="project" value="TreeGrafter"/>
</dbReference>
<comment type="caution">
    <text evidence="11">The sequence shown here is derived from an EMBL/GenBank/DDBJ whole genome shotgun (WGS) entry which is preliminary data.</text>
</comment>
<protein>
    <recommendedName>
        <fullName evidence="10">C2H2-type domain-containing protein</fullName>
    </recommendedName>
</protein>
<evidence type="ECO:0000256" key="4">
    <source>
        <dbReference type="ARBA" id="ARBA00022771"/>
    </source>
</evidence>
<evidence type="ECO:0000256" key="1">
    <source>
        <dbReference type="ARBA" id="ARBA00004123"/>
    </source>
</evidence>
<evidence type="ECO:0000256" key="6">
    <source>
        <dbReference type="ARBA" id="ARBA00023015"/>
    </source>
</evidence>
<evidence type="ECO:0000256" key="7">
    <source>
        <dbReference type="ARBA" id="ARBA00023163"/>
    </source>
</evidence>
<dbReference type="GO" id="GO:0008270">
    <property type="term" value="F:zinc ion binding"/>
    <property type="evidence" value="ECO:0007669"/>
    <property type="project" value="UniProtKB-KW"/>
</dbReference>
<keyword evidence="6" id="KW-0805">Transcription regulation</keyword>
<evidence type="ECO:0000313" key="12">
    <source>
        <dbReference type="Proteomes" id="UP001149165"/>
    </source>
</evidence>
<dbReference type="Gene3D" id="3.30.160.60">
    <property type="entry name" value="Classic Zinc Finger"/>
    <property type="match status" value="1"/>
</dbReference>
<dbReference type="InterPro" id="IPR036236">
    <property type="entry name" value="Znf_C2H2_sf"/>
</dbReference>